<feature type="domain" description="Rhodopsin" evidence="7">
    <location>
        <begin position="34"/>
        <end position="270"/>
    </location>
</feature>
<gene>
    <name evidence="8" type="ORF">DM02DRAFT_685119</name>
</gene>
<dbReference type="InterPro" id="IPR049326">
    <property type="entry name" value="Rhodopsin_dom_fungi"/>
</dbReference>
<comment type="similarity">
    <text evidence="5">Belongs to the SAT4 family.</text>
</comment>
<dbReference type="PANTHER" id="PTHR33048:SF47">
    <property type="entry name" value="INTEGRAL MEMBRANE PROTEIN-RELATED"/>
    <property type="match status" value="1"/>
</dbReference>
<dbReference type="STRING" id="97972.A0A2V1DID8"/>
<dbReference type="AlphaFoldDB" id="A0A2V1DID8"/>
<proteinExistence type="inferred from homology"/>
<organism evidence="8 9">
    <name type="scientific">Periconia macrospinosa</name>
    <dbReference type="NCBI Taxonomy" id="97972"/>
    <lineage>
        <taxon>Eukaryota</taxon>
        <taxon>Fungi</taxon>
        <taxon>Dikarya</taxon>
        <taxon>Ascomycota</taxon>
        <taxon>Pezizomycotina</taxon>
        <taxon>Dothideomycetes</taxon>
        <taxon>Pleosporomycetidae</taxon>
        <taxon>Pleosporales</taxon>
        <taxon>Massarineae</taxon>
        <taxon>Periconiaceae</taxon>
        <taxon>Periconia</taxon>
    </lineage>
</organism>
<keyword evidence="2 6" id="KW-0812">Transmembrane</keyword>
<dbReference type="InterPro" id="IPR052337">
    <property type="entry name" value="SAT4-like"/>
</dbReference>
<feature type="transmembrane region" description="Helical" evidence="6">
    <location>
        <begin position="90"/>
        <end position="115"/>
    </location>
</feature>
<feature type="transmembrane region" description="Helical" evidence="6">
    <location>
        <begin position="50"/>
        <end position="70"/>
    </location>
</feature>
<evidence type="ECO:0000256" key="5">
    <source>
        <dbReference type="ARBA" id="ARBA00038359"/>
    </source>
</evidence>
<feature type="transmembrane region" description="Helical" evidence="6">
    <location>
        <begin position="170"/>
        <end position="195"/>
    </location>
</feature>
<dbReference type="Pfam" id="PF20684">
    <property type="entry name" value="Fung_rhodopsin"/>
    <property type="match status" value="1"/>
</dbReference>
<evidence type="ECO:0000256" key="6">
    <source>
        <dbReference type="SAM" id="Phobius"/>
    </source>
</evidence>
<comment type="subcellular location">
    <subcellularLocation>
        <location evidence="1">Membrane</location>
        <topology evidence="1">Multi-pass membrane protein</topology>
    </subcellularLocation>
</comment>
<evidence type="ECO:0000313" key="9">
    <source>
        <dbReference type="Proteomes" id="UP000244855"/>
    </source>
</evidence>
<feature type="transmembrane region" description="Helical" evidence="6">
    <location>
        <begin position="15"/>
        <end position="38"/>
    </location>
</feature>
<evidence type="ECO:0000256" key="3">
    <source>
        <dbReference type="ARBA" id="ARBA00022989"/>
    </source>
</evidence>
<keyword evidence="9" id="KW-1185">Reference proteome</keyword>
<dbReference type="EMBL" id="KZ805437">
    <property type="protein sequence ID" value="PVH97383.1"/>
    <property type="molecule type" value="Genomic_DNA"/>
</dbReference>
<feature type="transmembrane region" description="Helical" evidence="6">
    <location>
        <begin position="127"/>
        <end position="150"/>
    </location>
</feature>
<evidence type="ECO:0000259" key="7">
    <source>
        <dbReference type="Pfam" id="PF20684"/>
    </source>
</evidence>
<feature type="transmembrane region" description="Helical" evidence="6">
    <location>
        <begin position="207"/>
        <end position="226"/>
    </location>
</feature>
<keyword evidence="3 6" id="KW-1133">Transmembrane helix</keyword>
<evidence type="ECO:0000256" key="1">
    <source>
        <dbReference type="ARBA" id="ARBA00004141"/>
    </source>
</evidence>
<dbReference type="PANTHER" id="PTHR33048">
    <property type="entry name" value="PTH11-LIKE INTEGRAL MEMBRANE PROTEIN (AFU_ORTHOLOGUE AFUA_5G11245)"/>
    <property type="match status" value="1"/>
</dbReference>
<dbReference type="OrthoDB" id="444631at2759"/>
<reference evidence="8 9" key="1">
    <citation type="journal article" date="2018" name="Sci. Rep.">
        <title>Comparative genomics provides insights into the lifestyle and reveals functional heterogeneity of dark septate endophytic fungi.</title>
        <authorList>
            <person name="Knapp D.G."/>
            <person name="Nemeth J.B."/>
            <person name="Barry K."/>
            <person name="Hainaut M."/>
            <person name="Henrissat B."/>
            <person name="Johnson J."/>
            <person name="Kuo A."/>
            <person name="Lim J.H.P."/>
            <person name="Lipzen A."/>
            <person name="Nolan M."/>
            <person name="Ohm R.A."/>
            <person name="Tamas L."/>
            <person name="Grigoriev I.V."/>
            <person name="Spatafora J.W."/>
            <person name="Nagy L.G."/>
            <person name="Kovacs G.M."/>
        </authorList>
    </citation>
    <scope>NUCLEOTIDE SEQUENCE [LARGE SCALE GENOMIC DNA]</scope>
    <source>
        <strain evidence="8 9">DSE2036</strain>
    </source>
</reference>
<sequence>MGTPMENVAPGNHSGIVIAVVTCLLSLATTVVVARIYTRCVLVKAAGSDDWGALISWIFTFGLAIDMGLATRHGFGYHTAALKIETLIEYLKYFFALIILYNLALTSIKISFLLQYRRVFSRTKMQILCNVGIAIVGSWGLFQILLTIFFCKPVYGTWDVRIKSKCLPRLPYWYVNAAFNIATDIAIFLLPLPGLRKLQLHRSPKRVLICVFCLGFFICIISIIRITTLKEASVTLDITWHNVATASWSFAELTCGITCLCIPTLRPLASRLFPGMAKSHWAYSRGARLSSAS</sequence>
<evidence type="ECO:0000256" key="4">
    <source>
        <dbReference type="ARBA" id="ARBA00023136"/>
    </source>
</evidence>
<evidence type="ECO:0000313" key="8">
    <source>
        <dbReference type="EMBL" id="PVH97383.1"/>
    </source>
</evidence>
<name>A0A2V1DID8_9PLEO</name>
<protein>
    <recommendedName>
        <fullName evidence="7">Rhodopsin domain-containing protein</fullName>
    </recommendedName>
</protein>
<dbReference type="Proteomes" id="UP000244855">
    <property type="component" value="Unassembled WGS sequence"/>
</dbReference>
<dbReference type="GO" id="GO:0016020">
    <property type="term" value="C:membrane"/>
    <property type="evidence" value="ECO:0007669"/>
    <property type="project" value="UniProtKB-SubCell"/>
</dbReference>
<evidence type="ECO:0000256" key="2">
    <source>
        <dbReference type="ARBA" id="ARBA00022692"/>
    </source>
</evidence>
<keyword evidence="4 6" id="KW-0472">Membrane</keyword>
<accession>A0A2V1DID8</accession>